<evidence type="ECO:0000313" key="3">
    <source>
        <dbReference type="EMBL" id="GJT31361.1"/>
    </source>
</evidence>
<reference evidence="3" key="2">
    <citation type="submission" date="2022-01" db="EMBL/GenBank/DDBJ databases">
        <authorList>
            <person name="Yamashiro T."/>
            <person name="Shiraishi A."/>
            <person name="Satake H."/>
            <person name="Nakayama K."/>
        </authorList>
    </citation>
    <scope>NUCLEOTIDE SEQUENCE</scope>
</reference>
<evidence type="ECO:0000259" key="2">
    <source>
        <dbReference type="PROSITE" id="PS50994"/>
    </source>
</evidence>
<proteinExistence type="predicted"/>
<evidence type="ECO:0000313" key="4">
    <source>
        <dbReference type="Proteomes" id="UP001151760"/>
    </source>
</evidence>
<dbReference type="SUPFAM" id="SSF53098">
    <property type="entry name" value="Ribonuclease H-like"/>
    <property type="match status" value="2"/>
</dbReference>
<dbReference type="InterPro" id="IPR012337">
    <property type="entry name" value="RNaseH-like_sf"/>
</dbReference>
<sequence>MFLGYMISPEGIKPFPNKTEAVLQLSSPRTIKESDFHWTSEAEQAFKHLKQHLSKLPLLVAPKPKEELIVYLSASHGAISAVLMTERGTVQTPVYFVSRALQGPELNYTPMEKLFLALVFAAKRLRRYFQAHPIAVITDQPIKQIISRPDVAGRLQKWSVMLGEHNITYRPRTSVKGQILADFLVEKPDEAPPDTSVVEIPQEPWTLFTDGSSCVDGSGAGLILTSPGGTEFTYALRFQFTASNNEEKYETLIAGLRIAAQMGVRNVHVSVDSKLVANQVLGTYVAKEENMAKYLEKTKSLISDFVNFSISQVLVEVLKEKSIQEEEVATVVEEGPTWMTPIIEYLKDETLPDDRKEASKLHIKARQYELLEGVLYRRSFLKPWLRCVGPLQANYVIREIHEGSCSMHAGPRSVVAKARLGYYWPTMHRDTRDMIRTYNDCQIHRPVPRNPQQPLTPITALWPFYKWGINIAGPFPEGPGKVKFLIVSMDYFTKWIEAKAVATITGNQVKKFVDNPFKDWCEKLNITQRFASVKHPQSNGLVERANRSLGEGIKARLGEGNKNWIEELPHVLWAHRTMIKSSHGDTPFSLTYGTEAVIPAEIRMPTYRTAVVDAVHNDEELRLNLDLLEERRERAAIREAKAKLKMTQYYNARVRGVTFRPEDFVYHSNKANHAMDGGKFGPKWEGPYEVTEALGDGAYKLRSMDGAVLPRTWIIANIKKCYL</sequence>
<dbReference type="InterPro" id="IPR041588">
    <property type="entry name" value="Integrase_H2C2"/>
</dbReference>
<feature type="coiled-coil region" evidence="1">
    <location>
        <begin position="618"/>
        <end position="645"/>
    </location>
</feature>
<keyword evidence="3" id="KW-0548">Nucleotidyltransferase</keyword>
<dbReference type="Gene3D" id="3.30.420.10">
    <property type="entry name" value="Ribonuclease H-like superfamily/Ribonuclease H"/>
    <property type="match status" value="2"/>
</dbReference>
<organism evidence="3 4">
    <name type="scientific">Tanacetum coccineum</name>
    <dbReference type="NCBI Taxonomy" id="301880"/>
    <lineage>
        <taxon>Eukaryota</taxon>
        <taxon>Viridiplantae</taxon>
        <taxon>Streptophyta</taxon>
        <taxon>Embryophyta</taxon>
        <taxon>Tracheophyta</taxon>
        <taxon>Spermatophyta</taxon>
        <taxon>Magnoliopsida</taxon>
        <taxon>eudicotyledons</taxon>
        <taxon>Gunneridae</taxon>
        <taxon>Pentapetalae</taxon>
        <taxon>asterids</taxon>
        <taxon>campanulids</taxon>
        <taxon>Asterales</taxon>
        <taxon>Asteraceae</taxon>
        <taxon>Asteroideae</taxon>
        <taxon>Anthemideae</taxon>
        <taxon>Anthemidinae</taxon>
        <taxon>Tanacetum</taxon>
    </lineage>
</organism>
<dbReference type="Pfam" id="PF17919">
    <property type="entry name" value="RT_RNaseH_2"/>
    <property type="match status" value="1"/>
</dbReference>
<dbReference type="PANTHER" id="PTHR48475:SF2">
    <property type="entry name" value="RIBONUCLEASE H"/>
    <property type="match status" value="1"/>
</dbReference>
<protein>
    <submittedName>
        <fullName evidence="3">Reverse transcriptase domain-containing protein</fullName>
    </submittedName>
</protein>
<dbReference type="CDD" id="cd09279">
    <property type="entry name" value="RNase_HI_like"/>
    <property type="match status" value="1"/>
</dbReference>
<dbReference type="InterPro" id="IPR001584">
    <property type="entry name" value="Integrase_cat-core"/>
</dbReference>
<dbReference type="InterPro" id="IPR036397">
    <property type="entry name" value="RNaseH_sf"/>
</dbReference>
<keyword evidence="4" id="KW-1185">Reference proteome</keyword>
<accession>A0ABQ5CW98</accession>
<keyword evidence="1" id="KW-0175">Coiled coil</keyword>
<dbReference type="EMBL" id="BQNB010014699">
    <property type="protein sequence ID" value="GJT31361.1"/>
    <property type="molecule type" value="Genomic_DNA"/>
</dbReference>
<dbReference type="InterPro" id="IPR002156">
    <property type="entry name" value="RNaseH_domain"/>
</dbReference>
<dbReference type="InterPro" id="IPR041577">
    <property type="entry name" value="RT_RNaseH_2"/>
</dbReference>
<dbReference type="GO" id="GO:0003964">
    <property type="term" value="F:RNA-directed DNA polymerase activity"/>
    <property type="evidence" value="ECO:0007669"/>
    <property type="project" value="UniProtKB-KW"/>
</dbReference>
<dbReference type="SUPFAM" id="SSF56672">
    <property type="entry name" value="DNA/RNA polymerases"/>
    <property type="match status" value="1"/>
</dbReference>
<dbReference type="InterPro" id="IPR043502">
    <property type="entry name" value="DNA/RNA_pol_sf"/>
</dbReference>
<dbReference type="Gene3D" id="1.10.340.70">
    <property type="match status" value="1"/>
</dbReference>
<dbReference type="PROSITE" id="PS50994">
    <property type="entry name" value="INTEGRASE"/>
    <property type="match status" value="1"/>
</dbReference>
<keyword evidence="3" id="KW-0808">Transferase</keyword>
<comment type="caution">
    <text evidence="3">The sequence shown here is derived from an EMBL/GenBank/DDBJ whole genome shotgun (WGS) entry which is preliminary data.</text>
</comment>
<dbReference type="Proteomes" id="UP001151760">
    <property type="component" value="Unassembled WGS sequence"/>
</dbReference>
<feature type="domain" description="Integrase catalytic" evidence="2">
    <location>
        <begin position="503"/>
        <end position="595"/>
    </location>
</feature>
<dbReference type="Pfam" id="PF13456">
    <property type="entry name" value="RVT_3"/>
    <property type="match status" value="1"/>
</dbReference>
<keyword evidence="3" id="KW-0695">RNA-directed DNA polymerase</keyword>
<reference evidence="3" key="1">
    <citation type="journal article" date="2022" name="Int. J. Mol. Sci.">
        <title>Draft Genome of Tanacetum Coccineum: Genomic Comparison of Closely Related Tanacetum-Family Plants.</title>
        <authorList>
            <person name="Yamashiro T."/>
            <person name="Shiraishi A."/>
            <person name="Nakayama K."/>
            <person name="Satake H."/>
        </authorList>
    </citation>
    <scope>NUCLEOTIDE SEQUENCE</scope>
</reference>
<dbReference type="PANTHER" id="PTHR48475">
    <property type="entry name" value="RIBONUCLEASE H"/>
    <property type="match status" value="1"/>
</dbReference>
<name>A0ABQ5CW98_9ASTR</name>
<dbReference type="Pfam" id="PF17921">
    <property type="entry name" value="Integrase_H2C2"/>
    <property type="match status" value="1"/>
</dbReference>
<evidence type="ECO:0000256" key="1">
    <source>
        <dbReference type="SAM" id="Coils"/>
    </source>
</evidence>
<gene>
    <name evidence="3" type="ORF">Tco_0911636</name>
</gene>